<sequence>MALMSEIIQKQIVILGPEIAVLKARNVPEISIENDGKVADIKGDPGQALEKLIDTYVELSGQIVRNALGSIFTKYPAVSAKQRSGA</sequence>
<dbReference type="Proteomes" id="UP000178168">
    <property type="component" value="Unassembled WGS sequence"/>
</dbReference>
<dbReference type="AlphaFoldDB" id="A0A1G2SMM8"/>
<accession>A0A1G2SMM8</accession>
<organism evidence="1 2">
    <name type="scientific">Candidatus Yonathbacteria bacterium RIFOXYD1_FULL_52_36</name>
    <dbReference type="NCBI Taxonomy" id="1802730"/>
    <lineage>
        <taxon>Bacteria</taxon>
        <taxon>Candidatus Yonathiibacteriota</taxon>
    </lineage>
</organism>
<dbReference type="STRING" id="1802730.A2591_01460"/>
<reference evidence="1 2" key="1">
    <citation type="journal article" date="2016" name="Nat. Commun.">
        <title>Thousands of microbial genomes shed light on interconnected biogeochemical processes in an aquifer system.</title>
        <authorList>
            <person name="Anantharaman K."/>
            <person name="Brown C.T."/>
            <person name="Hug L.A."/>
            <person name="Sharon I."/>
            <person name="Castelle C.J."/>
            <person name="Probst A.J."/>
            <person name="Thomas B.C."/>
            <person name="Singh A."/>
            <person name="Wilkins M.J."/>
            <person name="Karaoz U."/>
            <person name="Brodie E.L."/>
            <person name="Williams K.H."/>
            <person name="Hubbard S.S."/>
            <person name="Banfield J.F."/>
        </authorList>
    </citation>
    <scope>NUCLEOTIDE SEQUENCE [LARGE SCALE GENOMIC DNA]</scope>
</reference>
<dbReference type="EMBL" id="MHUZ01000010">
    <property type="protein sequence ID" value="OHA86042.1"/>
    <property type="molecule type" value="Genomic_DNA"/>
</dbReference>
<evidence type="ECO:0000313" key="2">
    <source>
        <dbReference type="Proteomes" id="UP000178168"/>
    </source>
</evidence>
<gene>
    <name evidence="1" type="ORF">A2591_01460</name>
</gene>
<name>A0A1G2SMM8_9BACT</name>
<protein>
    <submittedName>
        <fullName evidence="1">Uncharacterized protein</fullName>
    </submittedName>
</protein>
<comment type="caution">
    <text evidence="1">The sequence shown here is derived from an EMBL/GenBank/DDBJ whole genome shotgun (WGS) entry which is preliminary data.</text>
</comment>
<proteinExistence type="predicted"/>
<evidence type="ECO:0000313" key="1">
    <source>
        <dbReference type="EMBL" id="OHA86042.1"/>
    </source>
</evidence>